<dbReference type="KEGG" id="fcy:FRACYDRAFT_262348"/>
<dbReference type="EMBL" id="KV784361">
    <property type="protein sequence ID" value="OEU13674.1"/>
    <property type="molecule type" value="Genomic_DNA"/>
</dbReference>
<feature type="chain" id="PRO_5009192717" description="Membrane-associated protein" evidence="2">
    <location>
        <begin position="29"/>
        <end position="401"/>
    </location>
</feature>
<reference evidence="3 4" key="1">
    <citation type="submission" date="2016-09" db="EMBL/GenBank/DDBJ databases">
        <title>Extensive genetic diversity and differential bi-allelic expression allows diatom success in the polar Southern Ocean.</title>
        <authorList>
            <consortium name="DOE Joint Genome Institute"/>
            <person name="Mock T."/>
            <person name="Otillar R.P."/>
            <person name="Strauss J."/>
            <person name="Dupont C."/>
            <person name="Frickenhaus S."/>
            <person name="Maumus F."/>
            <person name="Mcmullan M."/>
            <person name="Sanges R."/>
            <person name="Schmutz J."/>
            <person name="Toseland A."/>
            <person name="Valas R."/>
            <person name="Veluchamy A."/>
            <person name="Ward B.J."/>
            <person name="Allen A."/>
            <person name="Barry K."/>
            <person name="Falciatore A."/>
            <person name="Ferrante M."/>
            <person name="Fortunato A.E."/>
            <person name="Gloeckner G."/>
            <person name="Gruber A."/>
            <person name="Hipkin R."/>
            <person name="Janech M."/>
            <person name="Kroth P."/>
            <person name="Leese F."/>
            <person name="Lindquist E."/>
            <person name="Lyon B.R."/>
            <person name="Martin J."/>
            <person name="Mayer C."/>
            <person name="Parker M."/>
            <person name="Quesneville H."/>
            <person name="Raymond J."/>
            <person name="Uhlig C."/>
            <person name="Valentin K.U."/>
            <person name="Worden A.Z."/>
            <person name="Armbrust E.V."/>
            <person name="Bowler C."/>
            <person name="Green B."/>
            <person name="Moulton V."/>
            <person name="Van Oosterhout C."/>
            <person name="Grigoriev I."/>
        </authorList>
    </citation>
    <scope>NUCLEOTIDE SEQUENCE [LARGE SCALE GENOMIC DNA]</scope>
    <source>
        <strain evidence="3 4">CCMP1102</strain>
    </source>
</reference>
<organism evidence="3 4">
    <name type="scientific">Fragilariopsis cylindrus CCMP1102</name>
    <dbReference type="NCBI Taxonomy" id="635003"/>
    <lineage>
        <taxon>Eukaryota</taxon>
        <taxon>Sar</taxon>
        <taxon>Stramenopiles</taxon>
        <taxon>Ochrophyta</taxon>
        <taxon>Bacillariophyta</taxon>
        <taxon>Bacillariophyceae</taxon>
        <taxon>Bacillariophycidae</taxon>
        <taxon>Bacillariales</taxon>
        <taxon>Bacillariaceae</taxon>
        <taxon>Fragilariopsis</taxon>
    </lineage>
</organism>
<evidence type="ECO:0008006" key="5">
    <source>
        <dbReference type="Google" id="ProtNLM"/>
    </source>
</evidence>
<dbReference type="InParanoid" id="A0A1E7F6D7"/>
<dbReference type="AlphaFoldDB" id="A0A1E7F6D7"/>
<keyword evidence="4" id="KW-1185">Reference proteome</keyword>
<keyword evidence="2" id="KW-0732">Signal</keyword>
<gene>
    <name evidence="3" type="ORF">FRACYDRAFT_262348</name>
</gene>
<feature type="region of interest" description="Disordered" evidence="1">
    <location>
        <begin position="87"/>
        <end position="118"/>
    </location>
</feature>
<accession>A0A1E7F6D7</accession>
<evidence type="ECO:0000313" key="4">
    <source>
        <dbReference type="Proteomes" id="UP000095751"/>
    </source>
</evidence>
<evidence type="ECO:0000256" key="1">
    <source>
        <dbReference type="SAM" id="MobiDB-lite"/>
    </source>
</evidence>
<dbReference type="OrthoDB" id="54176at2759"/>
<dbReference type="Proteomes" id="UP000095751">
    <property type="component" value="Unassembled WGS sequence"/>
</dbReference>
<feature type="signal peptide" evidence="2">
    <location>
        <begin position="1"/>
        <end position="28"/>
    </location>
</feature>
<feature type="region of interest" description="Disordered" evidence="1">
    <location>
        <begin position="164"/>
        <end position="200"/>
    </location>
</feature>
<protein>
    <recommendedName>
        <fullName evidence="5">Membrane-associated protein</fullName>
    </recommendedName>
</protein>
<proteinExistence type="predicted"/>
<evidence type="ECO:0000256" key="2">
    <source>
        <dbReference type="SAM" id="SignalP"/>
    </source>
</evidence>
<evidence type="ECO:0000313" key="3">
    <source>
        <dbReference type="EMBL" id="OEU13674.1"/>
    </source>
</evidence>
<feature type="region of interest" description="Disordered" evidence="1">
    <location>
        <begin position="284"/>
        <end position="304"/>
    </location>
</feature>
<feature type="compositionally biased region" description="Low complexity" evidence="1">
    <location>
        <begin position="101"/>
        <end position="110"/>
    </location>
</feature>
<sequence length="401" mass="45423">MKSMPRQLVVAVVVLLLASLCGNNLCNASPVRLIRNIVARRAPAAGRLLRRTAKNGRKVNVENRVFEDLLWGPSSFFTWDASIDGPTGVASSTERSGPFALTKKTTTRSSQSRKRQRKRRIIEEERLIIETSRKFCITWPDFLCQGSVSFGFLRSAKTEEEKKKIRRSAATITKRQKRIPDPQSLKTTTTTTTKSIEDDRASSSLMPRFLPFPLTFLEFGKMVESSSNDNNYRNDNDDNGLVVLGSWDIPLNDGLLILQQKPHQQQQHSSNCYRGKLTFAIAKTKKTPYGEKREDNKDDDEESSPRYQIITRIVDYQPWLAGGGWSSSLSSSSSSSSTTADTASTCDNAITHIEPTRRLRHAFYLSTQSVAHAYMTWRFHRTWRNKLTTALMIEKCDLDDI</sequence>
<name>A0A1E7F6D7_9STRA</name>